<keyword evidence="1" id="KW-0677">Repeat</keyword>
<gene>
    <name evidence="7" type="primary">essC</name>
    <name evidence="7" type="ORF">LKE05_02615</name>
</gene>
<dbReference type="Gene3D" id="2.60.200.20">
    <property type="match status" value="1"/>
</dbReference>
<dbReference type="CDD" id="cd01127">
    <property type="entry name" value="TrwB_TraG_TraD_VirD4"/>
    <property type="match status" value="1"/>
</dbReference>
<dbReference type="Gene3D" id="3.40.50.300">
    <property type="entry name" value="P-loop containing nucleotide triphosphate hydrolases"/>
    <property type="match status" value="3"/>
</dbReference>
<feature type="domain" description="FtsK" evidence="6">
    <location>
        <begin position="627"/>
        <end position="826"/>
    </location>
</feature>
<evidence type="ECO:0000259" key="6">
    <source>
        <dbReference type="PROSITE" id="PS50901"/>
    </source>
</evidence>
<dbReference type="EMBL" id="JAJEQM010000002">
    <property type="protein sequence ID" value="MCC2209686.1"/>
    <property type="molecule type" value="Genomic_DNA"/>
</dbReference>
<dbReference type="PANTHER" id="PTHR22683">
    <property type="entry name" value="SPORULATION PROTEIN RELATED"/>
    <property type="match status" value="1"/>
</dbReference>
<proteinExistence type="predicted"/>
<evidence type="ECO:0000313" key="7">
    <source>
        <dbReference type="EMBL" id="MCC2209686.1"/>
    </source>
</evidence>
<feature type="binding site" evidence="4">
    <location>
        <begin position="652"/>
        <end position="659"/>
    </location>
    <ligand>
        <name>ATP</name>
        <dbReference type="ChEBI" id="CHEBI:30616"/>
    </ligand>
</feature>
<feature type="binding site" evidence="4">
    <location>
        <begin position="984"/>
        <end position="991"/>
    </location>
    <ligand>
        <name>ATP</name>
        <dbReference type="ChEBI" id="CHEBI:30616"/>
    </ligand>
</feature>
<dbReference type="NCBIfam" id="TIGR03928">
    <property type="entry name" value="T7_EssCb_Firm"/>
    <property type="match status" value="1"/>
</dbReference>
<dbReference type="PANTHER" id="PTHR22683:SF1">
    <property type="entry name" value="TYPE VII SECRETION SYSTEM PROTEIN ESSC"/>
    <property type="match status" value="1"/>
</dbReference>
<dbReference type="SUPFAM" id="SSF52540">
    <property type="entry name" value="P-loop containing nucleoside triphosphate hydrolases"/>
    <property type="match status" value="2"/>
</dbReference>
<dbReference type="GO" id="GO:0003677">
    <property type="term" value="F:DNA binding"/>
    <property type="evidence" value="ECO:0007669"/>
    <property type="project" value="InterPro"/>
</dbReference>
<keyword evidence="3 4" id="KW-0067">ATP-binding</keyword>
<evidence type="ECO:0000256" key="4">
    <source>
        <dbReference type="PROSITE-ProRule" id="PRU00289"/>
    </source>
</evidence>
<evidence type="ECO:0000256" key="2">
    <source>
        <dbReference type="ARBA" id="ARBA00022741"/>
    </source>
</evidence>
<evidence type="ECO:0000313" key="8">
    <source>
        <dbReference type="Proteomes" id="UP001198242"/>
    </source>
</evidence>
<dbReference type="Pfam" id="PF00498">
    <property type="entry name" value="FHA"/>
    <property type="match status" value="1"/>
</dbReference>
<dbReference type="PROSITE" id="PS50901">
    <property type="entry name" value="FTSK"/>
    <property type="match status" value="2"/>
</dbReference>
<reference evidence="7 8" key="1">
    <citation type="submission" date="2021-10" db="EMBL/GenBank/DDBJ databases">
        <title>Anaerobic single-cell dispensing facilitates the cultivation of human gut bacteria.</title>
        <authorList>
            <person name="Afrizal A."/>
        </authorList>
    </citation>
    <scope>NUCLEOTIDE SEQUENCE [LARGE SCALE GENOMIC DNA]</scope>
    <source>
        <strain evidence="7 8">CLA-AA-H232</strain>
    </source>
</reference>
<dbReference type="InterPro" id="IPR002543">
    <property type="entry name" value="FtsK_dom"/>
</dbReference>
<dbReference type="SUPFAM" id="SSF49879">
    <property type="entry name" value="SMAD/FHA domain"/>
    <property type="match status" value="1"/>
</dbReference>
<dbReference type="PROSITE" id="PS50006">
    <property type="entry name" value="FHA_DOMAIN"/>
    <property type="match status" value="1"/>
</dbReference>
<dbReference type="GO" id="GO:0005524">
    <property type="term" value="F:ATP binding"/>
    <property type="evidence" value="ECO:0007669"/>
    <property type="project" value="UniProtKB-UniRule"/>
</dbReference>
<organism evidence="7 8">
    <name type="scientific">Hominilimicola fabiformis</name>
    <dbReference type="NCBI Taxonomy" id="2885356"/>
    <lineage>
        <taxon>Bacteria</taxon>
        <taxon>Bacillati</taxon>
        <taxon>Bacillota</taxon>
        <taxon>Clostridia</taxon>
        <taxon>Eubacteriales</taxon>
        <taxon>Oscillospiraceae</taxon>
        <taxon>Hominilimicola</taxon>
    </lineage>
</organism>
<dbReference type="CDD" id="cd00060">
    <property type="entry name" value="FHA"/>
    <property type="match status" value="1"/>
</dbReference>
<evidence type="ECO:0000256" key="3">
    <source>
        <dbReference type="ARBA" id="ARBA00022840"/>
    </source>
</evidence>
<keyword evidence="8" id="KW-1185">Reference proteome</keyword>
<evidence type="ECO:0000259" key="5">
    <source>
        <dbReference type="PROSITE" id="PS50006"/>
    </source>
</evidence>
<comment type="caution">
    <text evidence="7">The sequence shown here is derived from an EMBL/GenBank/DDBJ whole genome shotgun (WGS) entry which is preliminary data.</text>
</comment>
<sequence>MTSKIRLYINEQIKDLYLNAENAHITIGSSDEDTLKITYPDIIASHLSFDFFNNRWTYFDALKKERGIAKDGDVFILSVKHHIAAMFCVEEHVPQKVKLKSGTTVSIGRSFSATFHLSDRSVSSKHAMVITDEIGSTIKDLHSLNGTFLNNKKISESMLKDGDIISIGKFNILFKNNTLELCENQEIIDNDEIQYPIFSLSPRLRHKMPSEIIEIQEPPNIGDMPMVNWLSFLPMLVTRSAYSAVFPLTSVFSTFLQKKKYRKSREVRQEKYEKYLADVKARIEKNRDDQFISLEESNHETRVCYDIATKRERTMWERNPEDDDFLKVRIGKGDITTSFKIKFPDNVLKMYDDELEEQGENLGQGNQVIEGAPILCDIANNLSVGIIGNRENAVNIARNMIVQIATTHPYTDVRLVTMFSKKEQKQWDFIKWLPHSFDEKRESRYMANDVFNAAALDKKVDEELKGRKPQKDQSEKKNENIPFYLFVISDPELVEDSEIEKYLNENKVGMGIGVIYVYNKLEELPKSCNLIIETTSEENVFFDKSNIGEKQKFEIDKFTIEKANKFARSLAPVRLAEKKSDEKMPTCITFLEGYGVQKAEDLPIWKNWNNTNPAKAVAVPIGIKSNGEKFVFNIMYGSDFLRYHGPFGIVAGTNGSGKSEMMQSWILSLATKFSPQELSFIIIDYKGTGMLLPFQNLPHLAGKISNLDGNVKRNIIALNKEMKRRQAIFNKVGIIPQDIKEYYKRGFHKTYQPLPITILVVDEFAEIKKNLPEFVPVLESLFAVGRSLGIFAVVSTQKPSGVVTDKMYANSKFRWCCRVASSADSKEMLRHADAAKISNAGRAYVQVGEDDIYEQVQSFWSGAPYEPNREEGMNAEIPISLVDITGKRNQYETLNSEKKESKIKEIDAVVDYIEKVAIEHNVEKAPKIWQERLKNRIYLDNILKENNKEQELVLSVGLVDDPYEQMQYPLDINFSADGHCLVWGAPGTGKTTFLQTVIMSAAKTYTPMDINIYAMDFGSWSLNLFGSLPHVGGVANDNDEEKIYKLVNMLKKEIDTRKRNFAMNGIINIKIYEQTTGEKLPFILLLIDNFNALFSIYPDLDEFFIKLSREGAAYGIYMIGTVSGISGVSYKIINNIKNNISLQLKDKSEYSAVVGKTDGLEPENNEGRGLIRGTPFALEFQTALPVVGQDDNEVLKNIKSEVSILCENNKDGSAKPIPVMPDVISYNSIMSNDIVLGLSTETIEPVTVDIKKSPHCILISGEKKSGSSNILNVILKQFVDKANAKLILYDSGRQTLSTLARISEKYIESAVELDEYIEKLAEKLNLRKNSEDLSEFDTIVIGIDGYKDMYDAIDDKTATRLSAIVRMGKGLKVFVVVAEESAKLYSLSSVDPILKMIISDGIGILTGGTLKQHGAFKIEAEYSELNEQLSEFEAYKVENEEKVRFKTMYEF</sequence>
<dbReference type="RefSeq" id="WP_308455824.1">
    <property type="nucleotide sequence ID" value="NZ_JAJEQM010000002.1"/>
</dbReference>
<keyword evidence="2 4" id="KW-0547">Nucleotide-binding</keyword>
<dbReference type="InterPro" id="IPR008984">
    <property type="entry name" value="SMAD_FHA_dom_sf"/>
</dbReference>
<protein>
    <submittedName>
        <fullName evidence="7">Type VII secretion protein EssC</fullName>
    </submittedName>
</protein>
<dbReference type="InterPro" id="IPR050206">
    <property type="entry name" value="FtsK/SpoIIIE/SftA"/>
</dbReference>
<accession>A0AAE3DWK4</accession>
<dbReference type="InterPro" id="IPR023839">
    <property type="entry name" value="Firmicutes_EssC_C"/>
</dbReference>
<dbReference type="Pfam" id="PF01580">
    <property type="entry name" value="FtsK_SpoIIIE"/>
    <property type="match status" value="2"/>
</dbReference>
<dbReference type="InterPro" id="IPR027417">
    <property type="entry name" value="P-loop_NTPase"/>
</dbReference>
<dbReference type="SMART" id="SM00240">
    <property type="entry name" value="FHA"/>
    <property type="match status" value="1"/>
</dbReference>
<evidence type="ECO:0000256" key="1">
    <source>
        <dbReference type="ARBA" id="ARBA00022737"/>
    </source>
</evidence>
<feature type="domain" description="FtsK" evidence="6">
    <location>
        <begin position="967"/>
        <end position="1151"/>
    </location>
</feature>
<feature type="domain" description="FHA" evidence="5">
    <location>
        <begin position="105"/>
        <end position="154"/>
    </location>
</feature>
<dbReference type="Proteomes" id="UP001198242">
    <property type="component" value="Unassembled WGS sequence"/>
</dbReference>
<name>A0AAE3DWK4_9FIRM</name>
<dbReference type="InterPro" id="IPR000253">
    <property type="entry name" value="FHA_dom"/>
</dbReference>